<organism evidence="1 2">
    <name type="scientific">Aquimarina hainanensis</name>
    <dbReference type="NCBI Taxonomy" id="1578017"/>
    <lineage>
        <taxon>Bacteria</taxon>
        <taxon>Pseudomonadati</taxon>
        <taxon>Bacteroidota</taxon>
        <taxon>Flavobacteriia</taxon>
        <taxon>Flavobacteriales</taxon>
        <taxon>Flavobacteriaceae</taxon>
        <taxon>Aquimarina</taxon>
    </lineage>
</organism>
<name>A0ABW5N8S8_9FLAO</name>
<keyword evidence="2" id="KW-1185">Reference proteome</keyword>
<reference evidence="2" key="1">
    <citation type="journal article" date="2019" name="Int. J. Syst. Evol. Microbiol.">
        <title>The Global Catalogue of Microorganisms (GCM) 10K type strain sequencing project: providing services to taxonomists for standard genome sequencing and annotation.</title>
        <authorList>
            <consortium name="The Broad Institute Genomics Platform"/>
            <consortium name="The Broad Institute Genome Sequencing Center for Infectious Disease"/>
            <person name="Wu L."/>
            <person name="Ma J."/>
        </authorList>
    </citation>
    <scope>NUCLEOTIDE SEQUENCE [LARGE SCALE GENOMIC DNA]</scope>
    <source>
        <strain evidence="2">KCTC 42423</strain>
    </source>
</reference>
<sequence length="63" mass="7642">MIEVYVIFLADDLGNFDWVYTYPKPYYLDKKEAQKIVDELIKTEHISNSKIKIRTLWKFKNNN</sequence>
<comment type="caution">
    <text evidence="1">The sequence shown here is derived from an EMBL/GenBank/DDBJ whole genome shotgun (WGS) entry which is preliminary data.</text>
</comment>
<evidence type="ECO:0000313" key="2">
    <source>
        <dbReference type="Proteomes" id="UP001597459"/>
    </source>
</evidence>
<dbReference type="Proteomes" id="UP001597459">
    <property type="component" value="Unassembled WGS sequence"/>
</dbReference>
<dbReference type="RefSeq" id="WP_378253195.1">
    <property type="nucleotide sequence ID" value="NZ_JBHSJV010000001.1"/>
</dbReference>
<dbReference type="EMBL" id="JBHULX010000013">
    <property type="protein sequence ID" value="MFD2591018.1"/>
    <property type="molecule type" value="Genomic_DNA"/>
</dbReference>
<evidence type="ECO:0000313" key="1">
    <source>
        <dbReference type="EMBL" id="MFD2591018.1"/>
    </source>
</evidence>
<protein>
    <submittedName>
        <fullName evidence="1">Uncharacterized protein</fullName>
    </submittedName>
</protein>
<accession>A0ABW5N8S8</accession>
<proteinExistence type="predicted"/>
<gene>
    <name evidence="1" type="ORF">ACFSTE_09260</name>
</gene>